<accession>A0AB35FLD6</accession>
<reference evidence="1" key="1">
    <citation type="submission" date="2020-04" db="EMBL/GenBank/DDBJ databases">
        <title>Global-level population genomics supports evidence of horizontal gene transfer on evolution of Rhizobia in Lentils.</title>
        <authorList>
            <person name="Gai Y."/>
            <person name="Cook D."/>
            <person name="Riely B."/>
        </authorList>
    </citation>
    <scope>NUCLEOTIDE SEQUENCE</scope>
    <source>
        <strain evidence="1">TLR9</strain>
    </source>
</reference>
<dbReference type="Proteomes" id="UP000758022">
    <property type="component" value="Unassembled WGS sequence"/>
</dbReference>
<sequence>MSQPNSGEITYTFRTALHHRIYHADGIYGGNTSQNRLVVSFYAERPQEPNSAVLKIENGQPAGPEKLTSNGFPIREIEASVSLDLNLAISFYVWLEDKIQAMTSAAGMPREELEKTLGGLRGGNSGL</sequence>
<protein>
    <submittedName>
        <fullName evidence="1">Uncharacterized protein</fullName>
    </submittedName>
</protein>
<comment type="caution">
    <text evidence="1">The sequence shown here is derived from an EMBL/GenBank/DDBJ whole genome shotgun (WGS) entry which is preliminary data.</text>
</comment>
<organism evidence="1 2">
    <name type="scientific">Rhizobium laguerreae</name>
    <dbReference type="NCBI Taxonomy" id="1076926"/>
    <lineage>
        <taxon>Bacteria</taxon>
        <taxon>Pseudomonadati</taxon>
        <taxon>Pseudomonadota</taxon>
        <taxon>Alphaproteobacteria</taxon>
        <taxon>Hyphomicrobiales</taxon>
        <taxon>Rhizobiaceae</taxon>
        <taxon>Rhizobium/Agrobacterium group</taxon>
        <taxon>Rhizobium</taxon>
    </lineage>
</organism>
<dbReference type="EMBL" id="JAAXQQ010000011">
    <property type="protein sequence ID" value="MBY3067484.1"/>
    <property type="molecule type" value="Genomic_DNA"/>
</dbReference>
<dbReference type="RefSeq" id="WP_221979965.1">
    <property type="nucleotide sequence ID" value="NZ_JAAXQQ010000011.1"/>
</dbReference>
<evidence type="ECO:0000313" key="1">
    <source>
        <dbReference type="EMBL" id="MBY3067484.1"/>
    </source>
</evidence>
<name>A0AB35FLD6_9HYPH</name>
<proteinExistence type="predicted"/>
<gene>
    <name evidence="1" type="ORF">HFO74_29375</name>
</gene>
<dbReference type="AlphaFoldDB" id="A0AB35FLD6"/>
<evidence type="ECO:0000313" key="2">
    <source>
        <dbReference type="Proteomes" id="UP000758022"/>
    </source>
</evidence>